<sequence>MGRLWDRWTGTKHPAAGVRPLPTMEVREALLALNGPDVPFQLRHGFPKEKADLVAERRIPELKLTVKIRMRLVPAAREVRVLEEQWGNVSHEYSDWQYGRGGATLVAREWKFEKGPDGRRRFVETFRYSSRDMKDPLRDAVLAAGWTWRGVLLKW</sequence>
<protein>
    <submittedName>
        <fullName evidence="1">Uncharacterized protein</fullName>
    </submittedName>
</protein>
<dbReference type="Proteomes" id="UP000231791">
    <property type="component" value="Chromosome"/>
</dbReference>
<dbReference type="KEGG" id="slx:SLAV_14470"/>
<evidence type="ECO:0000313" key="1">
    <source>
        <dbReference type="EMBL" id="ATZ24748.1"/>
    </source>
</evidence>
<dbReference type="EMBL" id="CP024985">
    <property type="protein sequence ID" value="ATZ24748.1"/>
    <property type="molecule type" value="Genomic_DNA"/>
</dbReference>
<dbReference type="OrthoDB" id="4299760at2"/>
<evidence type="ECO:0000313" key="2">
    <source>
        <dbReference type="Proteomes" id="UP000231791"/>
    </source>
</evidence>
<name>A0A2K8PE45_STRLA</name>
<proteinExistence type="predicted"/>
<gene>
    <name evidence="1" type="ORF">SLAV_14470</name>
</gene>
<keyword evidence="2" id="KW-1185">Reference proteome</keyword>
<reference evidence="1 2" key="1">
    <citation type="submission" date="2017-11" db="EMBL/GenBank/DDBJ databases">
        <title>Complete genome sequence of Streptomyces lavendulae subsp. lavendulae CCM 3239 (formerly 'Streptomyces aureofaciens CCM 3239'), the producer of the angucycline-type antibiotic auricin.</title>
        <authorList>
            <person name="Busche T."/>
            <person name="Novakova R."/>
            <person name="Al'Dilaimi A."/>
            <person name="Homerova D."/>
            <person name="Feckova L."/>
            <person name="Rezuchova B."/>
            <person name="Mingyar E."/>
            <person name="Csolleiova D."/>
            <person name="Bekeova C."/>
            <person name="Winkler A."/>
            <person name="Sevcikova B."/>
            <person name="Kalinowski J."/>
            <person name="Kormanec J."/>
            <person name="Ruckert C."/>
        </authorList>
    </citation>
    <scope>NUCLEOTIDE SEQUENCE [LARGE SCALE GENOMIC DNA]</scope>
    <source>
        <strain evidence="1 2">CCM 3239</strain>
    </source>
</reference>
<dbReference type="AlphaFoldDB" id="A0A2K8PE45"/>
<accession>A0A2K8PE45</accession>
<organism evidence="1 2">
    <name type="scientific">Streptomyces lavendulae subsp. lavendulae</name>
    <dbReference type="NCBI Taxonomy" id="58340"/>
    <lineage>
        <taxon>Bacteria</taxon>
        <taxon>Bacillati</taxon>
        <taxon>Actinomycetota</taxon>
        <taxon>Actinomycetes</taxon>
        <taxon>Kitasatosporales</taxon>
        <taxon>Streptomycetaceae</taxon>
        <taxon>Streptomyces</taxon>
    </lineage>
</organism>